<dbReference type="KEGG" id="mbai:MB901379_03922"/>
<accession>A0A3S4CYH2</accession>
<organism evidence="1 2">
    <name type="scientific">Mycobacterium basiliense</name>
    <dbReference type="NCBI Taxonomy" id="2094119"/>
    <lineage>
        <taxon>Bacteria</taxon>
        <taxon>Bacillati</taxon>
        <taxon>Actinomycetota</taxon>
        <taxon>Actinomycetes</taxon>
        <taxon>Mycobacteriales</taxon>
        <taxon>Mycobacteriaceae</taxon>
        <taxon>Mycobacterium</taxon>
    </lineage>
</organism>
<dbReference type="EMBL" id="LR130759">
    <property type="protein sequence ID" value="VDM90324.1"/>
    <property type="molecule type" value="Genomic_DNA"/>
</dbReference>
<evidence type="ECO:0000313" key="2">
    <source>
        <dbReference type="Proteomes" id="UP000269998"/>
    </source>
</evidence>
<keyword evidence="2" id="KW-1185">Reference proteome</keyword>
<dbReference type="AlphaFoldDB" id="A0A3S4CYH2"/>
<name>A0A3S4CYH2_9MYCO</name>
<protein>
    <submittedName>
        <fullName evidence="1">Uncharacterized protein</fullName>
    </submittedName>
</protein>
<reference evidence="2" key="1">
    <citation type="submission" date="2018-02" db="EMBL/GenBank/DDBJ databases">
        <authorList>
            <person name="Seth-Smith MB H."/>
            <person name="Seth-Smith H."/>
        </authorList>
    </citation>
    <scope>NUCLEOTIDE SEQUENCE [LARGE SCALE GENOMIC DNA]</scope>
</reference>
<proteinExistence type="predicted"/>
<evidence type="ECO:0000313" key="1">
    <source>
        <dbReference type="EMBL" id="VDM90324.1"/>
    </source>
</evidence>
<dbReference type="Proteomes" id="UP000269998">
    <property type="component" value="Chromosome"/>
</dbReference>
<sequence>MQIAHFENKKTMRPAHGERTGEVVIYTDIK</sequence>
<gene>
    <name evidence="1" type="ORF">MB901379_03922</name>
</gene>